<gene>
    <name evidence="6" type="ORF">BCF38_11385</name>
    <name evidence="7" type="ORF">SAMN05421539_11385</name>
</gene>
<dbReference type="EMBL" id="QGDJ01000013">
    <property type="protein sequence ID" value="PWJ13854.1"/>
    <property type="molecule type" value="Genomic_DNA"/>
</dbReference>
<evidence type="ECO:0000313" key="9">
    <source>
        <dbReference type="Proteomes" id="UP000251571"/>
    </source>
</evidence>
<evidence type="ECO:0000259" key="5">
    <source>
        <dbReference type="PROSITE" id="PS50850"/>
    </source>
</evidence>
<dbReference type="PROSITE" id="PS50850">
    <property type="entry name" value="MFS"/>
    <property type="match status" value="1"/>
</dbReference>
<feature type="transmembrane region" description="Helical" evidence="4">
    <location>
        <begin position="46"/>
        <end position="65"/>
    </location>
</feature>
<dbReference type="EMBL" id="UETC01000013">
    <property type="protein sequence ID" value="SSA50367.1"/>
    <property type="molecule type" value="Genomic_DNA"/>
</dbReference>
<feature type="transmembrane region" description="Helical" evidence="4">
    <location>
        <begin position="99"/>
        <end position="123"/>
    </location>
</feature>
<reference evidence="7 9" key="1">
    <citation type="submission" date="2016-10" db="EMBL/GenBank/DDBJ databases">
        <authorList>
            <person name="Cai Z."/>
        </authorList>
    </citation>
    <scope>NUCLEOTIDE SEQUENCE [LARGE SCALE GENOMIC DNA]</scope>
    <source>
        <strain evidence="7 9">DSM 25227</strain>
    </source>
</reference>
<evidence type="ECO:0000256" key="1">
    <source>
        <dbReference type="ARBA" id="ARBA00022692"/>
    </source>
</evidence>
<name>A0A2Y9B5U2_9RHOB</name>
<evidence type="ECO:0000313" key="6">
    <source>
        <dbReference type="EMBL" id="PWJ13854.1"/>
    </source>
</evidence>
<feature type="transmembrane region" description="Helical" evidence="4">
    <location>
        <begin position="72"/>
        <end position="93"/>
    </location>
</feature>
<keyword evidence="8" id="KW-1185">Reference proteome</keyword>
<evidence type="ECO:0000313" key="8">
    <source>
        <dbReference type="Proteomes" id="UP000245839"/>
    </source>
</evidence>
<dbReference type="InterPro" id="IPR020846">
    <property type="entry name" value="MFS_dom"/>
</dbReference>
<reference evidence="6 8" key="2">
    <citation type="submission" date="2018-03" db="EMBL/GenBank/DDBJ databases">
        <title>Genomic Encyclopedia of Archaeal and Bacterial Type Strains, Phase II (KMG-II): from individual species to whole genera.</title>
        <authorList>
            <person name="Goeker M."/>
        </authorList>
    </citation>
    <scope>NUCLEOTIDE SEQUENCE [LARGE SCALE GENOMIC DNA]</scope>
    <source>
        <strain evidence="6 8">DSM 25227</strain>
    </source>
</reference>
<evidence type="ECO:0000256" key="3">
    <source>
        <dbReference type="ARBA" id="ARBA00023136"/>
    </source>
</evidence>
<dbReference type="SUPFAM" id="SSF103473">
    <property type="entry name" value="MFS general substrate transporter"/>
    <property type="match status" value="1"/>
</dbReference>
<feature type="transmembrane region" description="Helical" evidence="4">
    <location>
        <begin position="7"/>
        <end position="26"/>
    </location>
</feature>
<dbReference type="Proteomes" id="UP000251571">
    <property type="component" value="Unassembled WGS sequence"/>
</dbReference>
<dbReference type="AlphaFoldDB" id="A0A2Y9B5U2"/>
<dbReference type="Proteomes" id="UP000245839">
    <property type="component" value="Unassembled WGS sequence"/>
</dbReference>
<keyword evidence="2 4" id="KW-1133">Transmembrane helix</keyword>
<feature type="domain" description="Major facilitator superfamily (MFS) profile" evidence="5">
    <location>
        <begin position="1"/>
        <end position="189"/>
    </location>
</feature>
<sequence length="195" mass="20311">MLARSPVYHLLFWSFLICGFTTGGVIETHFLAFSSFCGFPPLPSATAYGVLSAVNLVGMIVAGYLSDRVNNVLLLASIYALRAVTFVILIILPGISIEWLFIFAVAFGVVDYSTVPVTASLVASRLGLKVMGLAMGLLSGGHAFGAAAGAFAGGYLFDGAGDYGPVWLLASALSLLAGLLAICVPQRVSVMVRVA</sequence>
<dbReference type="InterPro" id="IPR036259">
    <property type="entry name" value="MFS_trans_sf"/>
</dbReference>
<organism evidence="7 9">
    <name type="scientific">Jannaschia seohaensis</name>
    <dbReference type="NCBI Taxonomy" id="475081"/>
    <lineage>
        <taxon>Bacteria</taxon>
        <taxon>Pseudomonadati</taxon>
        <taxon>Pseudomonadota</taxon>
        <taxon>Alphaproteobacteria</taxon>
        <taxon>Rhodobacterales</taxon>
        <taxon>Roseobacteraceae</taxon>
        <taxon>Jannaschia</taxon>
    </lineage>
</organism>
<proteinExistence type="predicted"/>
<evidence type="ECO:0000313" key="7">
    <source>
        <dbReference type="EMBL" id="SSA50367.1"/>
    </source>
</evidence>
<feature type="transmembrane region" description="Helical" evidence="4">
    <location>
        <begin position="163"/>
        <end position="184"/>
    </location>
</feature>
<evidence type="ECO:0000256" key="2">
    <source>
        <dbReference type="ARBA" id="ARBA00022989"/>
    </source>
</evidence>
<evidence type="ECO:0000256" key="4">
    <source>
        <dbReference type="SAM" id="Phobius"/>
    </source>
</evidence>
<keyword evidence="1 4" id="KW-0812">Transmembrane</keyword>
<feature type="transmembrane region" description="Helical" evidence="4">
    <location>
        <begin position="135"/>
        <end position="157"/>
    </location>
</feature>
<keyword evidence="3 4" id="KW-0472">Membrane</keyword>
<accession>A0A2Y9B5U2</accession>
<protein>
    <recommendedName>
        <fullName evidence="5">Major facilitator superfamily (MFS) profile domain-containing protein</fullName>
    </recommendedName>
</protein>
<dbReference type="GO" id="GO:0022857">
    <property type="term" value="F:transmembrane transporter activity"/>
    <property type="evidence" value="ECO:0007669"/>
    <property type="project" value="InterPro"/>
</dbReference>
<dbReference type="Gene3D" id="1.20.1250.20">
    <property type="entry name" value="MFS general substrate transporter like domains"/>
    <property type="match status" value="1"/>
</dbReference>